<organism evidence="6 7">
    <name type="scientific">Halosegnis longus</name>
    <dbReference type="NCBI Taxonomy" id="2216012"/>
    <lineage>
        <taxon>Archaea</taxon>
        <taxon>Methanobacteriati</taxon>
        <taxon>Methanobacteriota</taxon>
        <taxon>Stenosarchaea group</taxon>
        <taxon>Halobacteria</taxon>
        <taxon>Halobacteriales</taxon>
        <taxon>Natronomonadaceae</taxon>
        <taxon>Halosegnis</taxon>
    </lineage>
</organism>
<keyword evidence="3 6" id="KW-0808">Transferase</keyword>
<dbReference type="GO" id="GO:0002128">
    <property type="term" value="P:tRNA nucleoside ribose methylation"/>
    <property type="evidence" value="ECO:0007669"/>
    <property type="project" value="TreeGrafter"/>
</dbReference>
<evidence type="ECO:0000313" key="6">
    <source>
        <dbReference type="EMBL" id="RNJ26474.1"/>
    </source>
</evidence>
<reference evidence="6 7" key="1">
    <citation type="submission" date="2018-11" db="EMBL/GenBank/DDBJ databases">
        <title>Genome sequences of Natronomonas sp. CBA1133.</title>
        <authorList>
            <person name="Roh S.W."/>
            <person name="Cha I.-T."/>
        </authorList>
    </citation>
    <scope>NUCLEOTIDE SEQUENCE [LARGE SCALE GENOMIC DNA]</scope>
    <source>
        <strain evidence="6 7">CBA1133</strain>
    </source>
</reference>
<dbReference type="Pfam" id="PF00588">
    <property type="entry name" value="SpoU_methylase"/>
    <property type="match status" value="1"/>
</dbReference>
<dbReference type="NCBIfam" id="TIGR00050">
    <property type="entry name" value="rRNA_methyl_1"/>
    <property type="match status" value="1"/>
</dbReference>
<dbReference type="GO" id="GO:0005829">
    <property type="term" value="C:cytosol"/>
    <property type="evidence" value="ECO:0007669"/>
    <property type="project" value="TreeGrafter"/>
</dbReference>
<dbReference type="InterPro" id="IPR004384">
    <property type="entry name" value="RNA_MeTrfase_TrmJ/LasT"/>
</dbReference>
<dbReference type="InterPro" id="IPR001537">
    <property type="entry name" value="SpoU_MeTrfase"/>
</dbReference>
<evidence type="ECO:0000259" key="5">
    <source>
        <dbReference type="Pfam" id="PF00588"/>
    </source>
</evidence>
<dbReference type="PANTHER" id="PTHR42786">
    <property type="entry name" value="TRNA/RRNA METHYLTRANSFERASE"/>
    <property type="match status" value="1"/>
</dbReference>
<sequence length="245" mass="26935">MIAVAVVGAETPGNVGTIARAMKNFGLSELYLVDPPELDPEGDAYGFAGHAREDVLPNATETTLDVLTEQFHTVGTTAVTNEDARSHVRYPFRTPVELRESLRDVETDTCVVFGRERVGLLNDELAAMDEVVSIPASEEYPVLNLGQAATVVLYELRELTVDSYQQPDAIERADESDVEGLNEQFGALLDAINHPEGKRDKARRLLRRVVGRAHPTPREARTLRGILRRAGEYAVPPGKQSTDED</sequence>
<dbReference type="EC" id="2.1.1.-" evidence="6"/>
<dbReference type="EMBL" id="RJJC01000001">
    <property type="protein sequence ID" value="RNJ26474.1"/>
    <property type="molecule type" value="Genomic_DNA"/>
</dbReference>
<comment type="similarity">
    <text evidence="1">Belongs to the class IV-like SAM-binding methyltransferase superfamily. RNA methyltransferase TrmH family.</text>
</comment>
<dbReference type="InterPro" id="IPR029026">
    <property type="entry name" value="tRNA_m1G_MTases_N"/>
</dbReference>
<keyword evidence="4" id="KW-0949">S-adenosyl-L-methionine</keyword>
<protein>
    <submittedName>
        <fullName evidence="6">TrmJ/YjtD family RNA methyltransferase</fullName>
        <ecNumber evidence="6">2.1.1.-</ecNumber>
    </submittedName>
</protein>
<feature type="domain" description="tRNA/rRNA methyltransferase SpoU type" evidence="5">
    <location>
        <begin position="2"/>
        <end position="154"/>
    </location>
</feature>
<evidence type="ECO:0000256" key="3">
    <source>
        <dbReference type="ARBA" id="ARBA00022679"/>
    </source>
</evidence>
<dbReference type="GO" id="GO:0008173">
    <property type="term" value="F:RNA methyltransferase activity"/>
    <property type="evidence" value="ECO:0007669"/>
    <property type="project" value="InterPro"/>
</dbReference>
<keyword evidence="2 6" id="KW-0489">Methyltransferase</keyword>
<evidence type="ECO:0000313" key="7">
    <source>
        <dbReference type="Proteomes" id="UP000270581"/>
    </source>
</evidence>
<dbReference type="Gene3D" id="1.10.8.590">
    <property type="match status" value="1"/>
</dbReference>
<keyword evidence="7" id="KW-1185">Reference proteome</keyword>
<dbReference type="PIRSF" id="PIRSF004808">
    <property type="entry name" value="LasT"/>
    <property type="match status" value="1"/>
</dbReference>
<evidence type="ECO:0000256" key="1">
    <source>
        <dbReference type="ARBA" id="ARBA00007228"/>
    </source>
</evidence>
<dbReference type="Proteomes" id="UP000270581">
    <property type="component" value="Unassembled WGS sequence"/>
</dbReference>
<dbReference type="CDD" id="cd18093">
    <property type="entry name" value="SpoU-like_TrmJ"/>
    <property type="match status" value="1"/>
</dbReference>
<accession>A0AAJ4R8V3</accession>
<dbReference type="AlphaFoldDB" id="A0AAJ4R8V3"/>
<dbReference type="RefSeq" id="WP_075936476.1">
    <property type="nucleotide sequence ID" value="NZ_BDJH01000002.1"/>
</dbReference>
<dbReference type="SUPFAM" id="SSF75217">
    <property type="entry name" value="alpha/beta knot"/>
    <property type="match status" value="1"/>
</dbReference>
<gene>
    <name evidence="6" type="ORF">Nmn1133_07185</name>
</gene>
<comment type="caution">
    <text evidence="6">The sequence shown here is derived from an EMBL/GenBank/DDBJ whole genome shotgun (WGS) entry which is preliminary data.</text>
</comment>
<dbReference type="Gene3D" id="3.40.1280.10">
    <property type="match status" value="1"/>
</dbReference>
<proteinExistence type="inferred from homology"/>
<evidence type="ECO:0000256" key="2">
    <source>
        <dbReference type="ARBA" id="ARBA00022603"/>
    </source>
</evidence>
<dbReference type="PANTHER" id="PTHR42786:SF2">
    <property type="entry name" value="TRNA (CYTIDINE_URIDINE-2'-O-)-METHYLTRANSFERASE TRMJ"/>
    <property type="match status" value="1"/>
</dbReference>
<dbReference type="InterPro" id="IPR029028">
    <property type="entry name" value="Alpha/beta_knot_MTases"/>
</dbReference>
<dbReference type="GO" id="GO:0003723">
    <property type="term" value="F:RNA binding"/>
    <property type="evidence" value="ECO:0007669"/>
    <property type="project" value="InterPro"/>
</dbReference>
<name>A0AAJ4R8V3_9EURY</name>
<evidence type="ECO:0000256" key="4">
    <source>
        <dbReference type="ARBA" id="ARBA00022691"/>
    </source>
</evidence>